<feature type="domain" description="DCUN1" evidence="3">
    <location>
        <begin position="35"/>
        <end position="226"/>
    </location>
</feature>
<dbReference type="PANTHER" id="PTHR12281:SF25">
    <property type="entry name" value="DEFECTIVE IN CULLIN NEDDYLATION PROTEIN"/>
    <property type="match status" value="1"/>
</dbReference>
<dbReference type="AlphaFoldDB" id="A0A8X8XLN8"/>
<dbReference type="PANTHER" id="PTHR12281">
    <property type="entry name" value="RP42 RELATED"/>
    <property type="match status" value="1"/>
</dbReference>
<dbReference type="Pfam" id="PF03556">
    <property type="entry name" value="Cullin_binding"/>
    <property type="match status" value="1"/>
</dbReference>
<accession>A0A8X8XLN8</accession>
<dbReference type="Gene3D" id="1.10.238.10">
    <property type="entry name" value="EF-hand"/>
    <property type="match status" value="1"/>
</dbReference>
<reference evidence="4" key="1">
    <citation type="submission" date="2018-01" db="EMBL/GenBank/DDBJ databases">
        <authorList>
            <person name="Mao J.F."/>
        </authorList>
    </citation>
    <scope>NUCLEOTIDE SEQUENCE</scope>
    <source>
        <strain evidence="4">Huo1</strain>
        <tissue evidence="4">Leaf</tissue>
    </source>
</reference>
<protein>
    <recommendedName>
        <fullName evidence="1">Defective in cullin neddylation protein</fullName>
    </recommendedName>
</protein>
<dbReference type="GO" id="GO:0032182">
    <property type="term" value="F:ubiquitin-like protein binding"/>
    <property type="evidence" value="ECO:0007669"/>
    <property type="project" value="TreeGrafter"/>
</dbReference>
<reference evidence="4" key="2">
    <citation type="submission" date="2020-08" db="EMBL/GenBank/DDBJ databases">
        <title>Plant Genome Project.</title>
        <authorList>
            <person name="Zhang R.-G."/>
        </authorList>
    </citation>
    <scope>NUCLEOTIDE SEQUENCE</scope>
    <source>
        <strain evidence="4">Huo1</strain>
        <tissue evidence="4">Leaf</tissue>
    </source>
</reference>
<keyword evidence="5" id="KW-1185">Reference proteome</keyword>
<dbReference type="PROSITE" id="PS51229">
    <property type="entry name" value="DCUN1"/>
    <property type="match status" value="1"/>
</dbReference>
<dbReference type="Proteomes" id="UP000298416">
    <property type="component" value="Unassembled WGS sequence"/>
</dbReference>
<dbReference type="GO" id="GO:0031624">
    <property type="term" value="F:ubiquitin conjugating enzyme binding"/>
    <property type="evidence" value="ECO:0007669"/>
    <property type="project" value="TreeGrafter"/>
</dbReference>
<dbReference type="GO" id="GO:0045116">
    <property type="term" value="P:protein neddylation"/>
    <property type="evidence" value="ECO:0007669"/>
    <property type="project" value="TreeGrafter"/>
</dbReference>
<proteinExistence type="predicted"/>
<evidence type="ECO:0000313" key="5">
    <source>
        <dbReference type="Proteomes" id="UP000298416"/>
    </source>
</evidence>
<dbReference type="InterPro" id="IPR042460">
    <property type="entry name" value="DCN1-like_PONY"/>
</dbReference>
<dbReference type="GO" id="GO:0097602">
    <property type="term" value="F:cullin family protein binding"/>
    <property type="evidence" value="ECO:0007669"/>
    <property type="project" value="TreeGrafter"/>
</dbReference>
<dbReference type="GO" id="GO:0000151">
    <property type="term" value="C:ubiquitin ligase complex"/>
    <property type="evidence" value="ECO:0007669"/>
    <property type="project" value="TreeGrafter"/>
</dbReference>
<evidence type="ECO:0000259" key="3">
    <source>
        <dbReference type="PROSITE" id="PS51229"/>
    </source>
</evidence>
<dbReference type="EMBL" id="PNBA02000009">
    <property type="protein sequence ID" value="KAG6414183.1"/>
    <property type="molecule type" value="Genomic_DNA"/>
</dbReference>
<evidence type="ECO:0000256" key="1">
    <source>
        <dbReference type="RuleBase" id="RU410713"/>
    </source>
</evidence>
<evidence type="ECO:0000256" key="2">
    <source>
        <dbReference type="SAM" id="MobiDB-lite"/>
    </source>
</evidence>
<evidence type="ECO:0000313" key="4">
    <source>
        <dbReference type="EMBL" id="KAG6414183.1"/>
    </source>
</evidence>
<dbReference type="Gene3D" id="1.10.238.200">
    <property type="entry name" value="Cullin, PONY binding domain"/>
    <property type="match status" value="1"/>
</dbReference>
<comment type="function">
    <text evidence="1">Neddylation of cullins play an essential role in the regulation of SCF-type complexes activity.</text>
</comment>
<feature type="region of interest" description="Disordered" evidence="2">
    <location>
        <begin position="1"/>
        <end position="31"/>
    </location>
</feature>
<dbReference type="OrthoDB" id="286637at2759"/>
<name>A0A8X8XLN8_SALSN</name>
<dbReference type="InterPro" id="IPR005176">
    <property type="entry name" value="PONY_dom"/>
</dbReference>
<comment type="caution">
    <text evidence="4">The sequence shown here is derived from an EMBL/GenBank/DDBJ whole genome shotgun (WGS) entry which is preliminary data.</text>
</comment>
<organism evidence="4">
    <name type="scientific">Salvia splendens</name>
    <name type="common">Scarlet sage</name>
    <dbReference type="NCBI Taxonomy" id="180675"/>
    <lineage>
        <taxon>Eukaryota</taxon>
        <taxon>Viridiplantae</taxon>
        <taxon>Streptophyta</taxon>
        <taxon>Embryophyta</taxon>
        <taxon>Tracheophyta</taxon>
        <taxon>Spermatophyta</taxon>
        <taxon>Magnoliopsida</taxon>
        <taxon>eudicotyledons</taxon>
        <taxon>Gunneridae</taxon>
        <taxon>Pentapetalae</taxon>
        <taxon>asterids</taxon>
        <taxon>lamiids</taxon>
        <taxon>Lamiales</taxon>
        <taxon>Lamiaceae</taxon>
        <taxon>Nepetoideae</taxon>
        <taxon>Mentheae</taxon>
        <taxon>Salviinae</taxon>
        <taxon>Salvia</taxon>
        <taxon>Salvia subgen. Calosphace</taxon>
        <taxon>core Calosphace</taxon>
    </lineage>
</organism>
<gene>
    <name evidence="4" type="ORF">SASPL_126901</name>
</gene>
<dbReference type="InterPro" id="IPR014764">
    <property type="entry name" value="DCN-prot"/>
</dbReference>
<sequence>MTRASKRKSDNQTSSPIKTARVDSVRSASSRAGKKVDERIDELYTKYANQSSCVIYPEGVEALCSDLKVDCTDVRILMLAWKMDAQKQGYFTQDEWRRGLKALKVDTLTKLKKSLPELEKEAMKSENFVSFYRYAFRYCLTEDNKKCLDIETTCVLLQLVLGVQYQAQVDSFITFLKSQSEYKVINMDQWTNFFRFCQEISFPDLNNYDSDEAWPLILDNYVDWTKRQDNVATA</sequence>